<gene>
    <name evidence="1" type="ORF">MILVUS5_LOCUS121</name>
</gene>
<reference evidence="1" key="1">
    <citation type="submission" date="2023-10" db="EMBL/GenBank/DDBJ databases">
        <authorList>
            <person name="Rodriguez Cubillos JULIANA M."/>
            <person name="De Vega J."/>
        </authorList>
    </citation>
    <scope>NUCLEOTIDE SEQUENCE</scope>
</reference>
<protein>
    <submittedName>
        <fullName evidence="1">Uncharacterized protein</fullName>
    </submittedName>
</protein>
<organism evidence="1 2">
    <name type="scientific">Trifolium pratense</name>
    <name type="common">Red clover</name>
    <dbReference type="NCBI Taxonomy" id="57577"/>
    <lineage>
        <taxon>Eukaryota</taxon>
        <taxon>Viridiplantae</taxon>
        <taxon>Streptophyta</taxon>
        <taxon>Embryophyta</taxon>
        <taxon>Tracheophyta</taxon>
        <taxon>Spermatophyta</taxon>
        <taxon>Magnoliopsida</taxon>
        <taxon>eudicotyledons</taxon>
        <taxon>Gunneridae</taxon>
        <taxon>Pentapetalae</taxon>
        <taxon>rosids</taxon>
        <taxon>fabids</taxon>
        <taxon>Fabales</taxon>
        <taxon>Fabaceae</taxon>
        <taxon>Papilionoideae</taxon>
        <taxon>50 kb inversion clade</taxon>
        <taxon>NPAAA clade</taxon>
        <taxon>Hologalegina</taxon>
        <taxon>IRL clade</taxon>
        <taxon>Trifolieae</taxon>
        <taxon>Trifolium</taxon>
    </lineage>
</organism>
<dbReference type="Proteomes" id="UP001177021">
    <property type="component" value="Unassembled WGS sequence"/>
</dbReference>
<evidence type="ECO:0000313" key="2">
    <source>
        <dbReference type="Proteomes" id="UP001177021"/>
    </source>
</evidence>
<proteinExistence type="predicted"/>
<dbReference type="EMBL" id="CASHSV030000001">
    <property type="protein sequence ID" value="CAJ2627730.1"/>
    <property type="molecule type" value="Genomic_DNA"/>
</dbReference>
<keyword evidence="2" id="KW-1185">Reference proteome</keyword>
<evidence type="ECO:0000313" key="1">
    <source>
        <dbReference type="EMBL" id="CAJ2627730.1"/>
    </source>
</evidence>
<accession>A0ACB0I6P8</accession>
<name>A0ACB0I6P8_TRIPR</name>
<sequence>MPLLSVPSTKSLNSPSPFYLNHHHHHHVYSFQSKTKTKFQSQSYPILSLSLSCKGLGVAVSSSSPPDSKLRSVGSKHVDVATLGNLCVDIVLNVPQLPPPSLQQRKAFMERLASSPPSKKHWEAGGNCNMAIAASRLGLDCVSIGHVGSEIYGNFLLDVLRDEGIGMVEMSTNDDTVSRSSASYETLLCWVLVDPSQRHGFCSRADFSKDPAFNWLNKLSREAKLAIKNSKVLFCNGYGFDDFSPGLLLSVVDCAVEGGTSIFFDPGPRGKTLSTGTPEEQRALNQFLRMSDVLLLTSDEAESLTGIGDPILAGQELLKRGIRTKWVIVKMGLKGSILITASSIVCAPAFKVTAHSQLSIASIEFLQFWNSGFFNLYCHSA</sequence>
<comment type="caution">
    <text evidence="1">The sequence shown here is derived from an EMBL/GenBank/DDBJ whole genome shotgun (WGS) entry which is preliminary data.</text>
</comment>